<dbReference type="EMBL" id="VMNF01000005">
    <property type="protein sequence ID" value="TXC08784.1"/>
    <property type="molecule type" value="Genomic_DNA"/>
</dbReference>
<comment type="caution">
    <text evidence="1">The sequence shown here is derived from an EMBL/GenBank/DDBJ whole genome shotgun (WGS) entry which is preliminary data.</text>
</comment>
<sequence>MEALLSHENSLEYLHLDFIEAARTSYCMPGPRERLYMGAELRQMRTLKSLVLGSQSICGLLGNGTVYRHTRDASIEAPRVIECIPEHLEYLEIHSCGRNIVSQLEEFLDTLIYPDRFPNLSSVKFIFNEDWVKEEEIKSLSTNRDGLGLEVILCR</sequence>
<proteinExistence type="predicted"/>
<evidence type="ECO:0000313" key="1">
    <source>
        <dbReference type="EMBL" id="TXC08784.1"/>
    </source>
</evidence>
<reference evidence="1 2" key="1">
    <citation type="submission" date="2019-07" db="EMBL/GenBank/DDBJ databases">
        <title>The First High-Quality Draft Genome Sequence of the Causal Agent of the Current Panama Disease Epidemic.</title>
        <authorList>
            <person name="Warmington R.J."/>
            <person name="Kay W."/>
            <person name="Jeffries A."/>
            <person name="Bebber D."/>
            <person name="Moore K."/>
            <person name="Studholme D.J."/>
        </authorList>
    </citation>
    <scope>NUCLEOTIDE SEQUENCE [LARGE SCALE GENOMIC DNA]</scope>
    <source>
        <strain evidence="1 2">TR4</strain>
    </source>
</reference>
<dbReference type="AlphaFoldDB" id="A0A5C6TEM5"/>
<evidence type="ECO:0000313" key="2">
    <source>
        <dbReference type="Proteomes" id="UP000321331"/>
    </source>
</evidence>
<name>A0A5C6TEM5_FUSOC</name>
<accession>A0A5C6TEM5</accession>
<organism evidence="1 2">
    <name type="scientific">Fusarium oxysporum f. sp. cubense</name>
    <dbReference type="NCBI Taxonomy" id="61366"/>
    <lineage>
        <taxon>Eukaryota</taxon>
        <taxon>Fungi</taxon>
        <taxon>Dikarya</taxon>
        <taxon>Ascomycota</taxon>
        <taxon>Pezizomycotina</taxon>
        <taxon>Sordariomycetes</taxon>
        <taxon>Hypocreomycetidae</taxon>
        <taxon>Hypocreales</taxon>
        <taxon>Nectriaceae</taxon>
        <taxon>Fusarium</taxon>
        <taxon>Fusarium oxysporum species complex</taxon>
    </lineage>
</organism>
<dbReference type="Proteomes" id="UP000321331">
    <property type="component" value="Unassembled WGS sequence"/>
</dbReference>
<evidence type="ECO:0008006" key="3">
    <source>
        <dbReference type="Google" id="ProtNLM"/>
    </source>
</evidence>
<gene>
    <name evidence="1" type="ORF">FocTR4_00003410</name>
</gene>
<protein>
    <recommendedName>
        <fullName evidence="3">F-box domain-containing protein</fullName>
    </recommendedName>
</protein>